<dbReference type="RefSeq" id="WP_047190633.1">
    <property type="nucleotide sequence ID" value="NZ_LCYG01000053.1"/>
</dbReference>
<reference evidence="8 9" key="1">
    <citation type="submission" date="2015-05" db="EMBL/GenBank/DDBJ databases">
        <title>Draft genome sequence of Microvirga vignae strain BR3299, a novel nitrogen fixing bacteria isolated from Brazil semi-aired region.</title>
        <authorList>
            <person name="Zilli J.E."/>
            <person name="Passos S.R."/>
            <person name="Leite J."/>
            <person name="Baldani J.I."/>
            <person name="Xavier G.R."/>
            <person name="Rumjaneck N.G."/>
            <person name="Simoes-Araujo J.L."/>
        </authorList>
    </citation>
    <scope>NUCLEOTIDE SEQUENCE [LARGE SCALE GENOMIC DNA]</scope>
    <source>
        <strain evidence="8 9">BR3299</strain>
    </source>
</reference>
<dbReference type="PANTHER" id="PTHR34001:SF3">
    <property type="entry name" value="BLL7405 PROTEIN"/>
    <property type="match status" value="1"/>
</dbReference>
<dbReference type="Gene3D" id="2.40.160.20">
    <property type="match status" value="1"/>
</dbReference>
<evidence type="ECO:0000256" key="4">
    <source>
        <dbReference type="ARBA" id="ARBA00023237"/>
    </source>
</evidence>
<dbReference type="STRING" id="1225564.AA309_19235"/>
<dbReference type="InterPro" id="IPR011250">
    <property type="entry name" value="OMP/PagP_B-barrel"/>
</dbReference>
<evidence type="ECO:0000256" key="1">
    <source>
        <dbReference type="ARBA" id="ARBA00004442"/>
    </source>
</evidence>
<comment type="similarity">
    <text evidence="5">Belongs to the Omp25/RopB family.</text>
</comment>
<dbReference type="EMBL" id="LCYG01000053">
    <property type="protein sequence ID" value="KLK91535.1"/>
    <property type="molecule type" value="Genomic_DNA"/>
</dbReference>
<dbReference type="AlphaFoldDB" id="A0A0H1R8H9"/>
<dbReference type="InterPro" id="IPR027385">
    <property type="entry name" value="Beta-barrel_OMP"/>
</dbReference>
<feature type="signal peptide" evidence="6">
    <location>
        <begin position="1"/>
        <end position="24"/>
    </location>
</feature>
<name>A0A0H1R8H9_9HYPH</name>
<dbReference type="Proteomes" id="UP000035489">
    <property type="component" value="Unassembled WGS sequence"/>
</dbReference>
<keyword evidence="3" id="KW-0472">Membrane</keyword>
<keyword evidence="2 6" id="KW-0732">Signal</keyword>
<feature type="chain" id="PRO_5002593003" description="Outer membrane protein beta-barrel domain-containing protein" evidence="6">
    <location>
        <begin position="25"/>
        <end position="235"/>
    </location>
</feature>
<accession>A0A0H1R8H9</accession>
<evidence type="ECO:0000256" key="5">
    <source>
        <dbReference type="ARBA" id="ARBA00038306"/>
    </source>
</evidence>
<evidence type="ECO:0000313" key="8">
    <source>
        <dbReference type="EMBL" id="KLK91535.1"/>
    </source>
</evidence>
<dbReference type="OrthoDB" id="8455142at2"/>
<proteinExistence type="inferred from homology"/>
<evidence type="ECO:0000256" key="6">
    <source>
        <dbReference type="SAM" id="SignalP"/>
    </source>
</evidence>
<dbReference type="SUPFAM" id="SSF56925">
    <property type="entry name" value="OMPA-like"/>
    <property type="match status" value="1"/>
</dbReference>
<dbReference type="PANTHER" id="PTHR34001">
    <property type="entry name" value="BLL7405 PROTEIN"/>
    <property type="match status" value="1"/>
</dbReference>
<evidence type="ECO:0000259" key="7">
    <source>
        <dbReference type="Pfam" id="PF13505"/>
    </source>
</evidence>
<dbReference type="InterPro" id="IPR051692">
    <property type="entry name" value="OMP-like"/>
</dbReference>
<gene>
    <name evidence="8" type="ORF">AA309_19235</name>
</gene>
<evidence type="ECO:0000313" key="9">
    <source>
        <dbReference type="Proteomes" id="UP000035489"/>
    </source>
</evidence>
<dbReference type="GO" id="GO:0009279">
    <property type="term" value="C:cell outer membrane"/>
    <property type="evidence" value="ECO:0007669"/>
    <property type="project" value="UniProtKB-SubCell"/>
</dbReference>
<evidence type="ECO:0000256" key="3">
    <source>
        <dbReference type="ARBA" id="ARBA00023136"/>
    </source>
</evidence>
<comment type="caution">
    <text evidence="8">The sequence shown here is derived from an EMBL/GenBank/DDBJ whole genome shotgun (WGS) entry which is preliminary data.</text>
</comment>
<keyword evidence="9" id="KW-1185">Reference proteome</keyword>
<comment type="subcellular location">
    <subcellularLocation>
        <location evidence="1">Cell outer membrane</location>
    </subcellularLocation>
</comment>
<dbReference type="Pfam" id="PF13505">
    <property type="entry name" value="OMP_b-brl"/>
    <property type="match status" value="1"/>
</dbReference>
<dbReference type="PATRIC" id="fig|1225564.3.peg.5145"/>
<feature type="domain" description="Outer membrane protein beta-barrel" evidence="7">
    <location>
        <begin position="13"/>
        <end position="234"/>
    </location>
</feature>
<protein>
    <recommendedName>
        <fullName evidence="7">Outer membrane protein beta-barrel domain-containing protein</fullName>
    </recommendedName>
</protein>
<organism evidence="8 9">
    <name type="scientific">Microvirga vignae</name>
    <dbReference type="NCBI Taxonomy" id="1225564"/>
    <lineage>
        <taxon>Bacteria</taxon>
        <taxon>Pseudomonadati</taxon>
        <taxon>Pseudomonadota</taxon>
        <taxon>Alphaproteobacteria</taxon>
        <taxon>Hyphomicrobiales</taxon>
        <taxon>Methylobacteriaceae</taxon>
        <taxon>Microvirga</taxon>
    </lineage>
</organism>
<keyword evidence="4" id="KW-0998">Cell outer membrane</keyword>
<sequence length="235" mass="24728">MRISPFALLAATAALAIAASGAQAADLPSRYSPAAAYNAIPTFTWSGFYAGVNLGYGRSTGASQYYDPAFNVTGGGRKSGFIGGLQGGYNYQFGMFVVGAETDLQYAAVGDKGATYRGTSYPGDSDGYFGTVRARAGLAFDRALVFGTLGFAYGEIGGNKALDGALGYRRDNDMSGGWTMGGGLEYAVTDNFTAKVEGLYVNLDTSDSYALANRVNIRRDTEFGVLRAGLNYKFN</sequence>
<evidence type="ECO:0000256" key="2">
    <source>
        <dbReference type="ARBA" id="ARBA00022729"/>
    </source>
</evidence>